<keyword evidence="2" id="KW-1133">Transmembrane helix</keyword>
<comment type="caution">
    <text evidence="3">The sequence shown here is derived from an EMBL/GenBank/DDBJ whole genome shotgun (WGS) entry which is preliminary data.</text>
</comment>
<feature type="region of interest" description="Disordered" evidence="1">
    <location>
        <begin position="59"/>
        <end position="91"/>
    </location>
</feature>
<evidence type="ECO:0000256" key="2">
    <source>
        <dbReference type="SAM" id="Phobius"/>
    </source>
</evidence>
<feature type="region of interest" description="Disordered" evidence="1">
    <location>
        <begin position="402"/>
        <end position="452"/>
    </location>
</feature>
<feature type="compositionally biased region" description="Low complexity" evidence="1">
    <location>
        <begin position="59"/>
        <end position="71"/>
    </location>
</feature>
<dbReference type="Proteomes" id="UP000887226">
    <property type="component" value="Unassembled WGS sequence"/>
</dbReference>
<accession>A0A9P7Z2P9</accession>
<organism evidence="3 4">
    <name type="scientific">Calycina marina</name>
    <dbReference type="NCBI Taxonomy" id="1763456"/>
    <lineage>
        <taxon>Eukaryota</taxon>
        <taxon>Fungi</taxon>
        <taxon>Dikarya</taxon>
        <taxon>Ascomycota</taxon>
        <taxon>Pezizomycotina</taxon>
        <taxon>Leotiomycetes</taxon>
        <taxon>Helotiales</taxon>
        <taxon>Pezizellaceae</taxon>
        <taxon>Calycina</taxon>
    </lineage>
</organism>
<feature type="compositionally biased region" description="Basic and acidic residues" evidence="1">
    <location>
        <begin position="433"/>
        <end position="445"/>
    </location>
</feature>
<gene>
    <name evidence="3" type="ORF">BJ878DRAFT_480752</name>
</gene>
<keyword evidence="2" id="KW-0812">Transmembrane</keyword>
<sequence>MKEFIEKHALATSICPELVKAHALSSRVKYIVLGITPLPELRVRQAACSQIEQSASHASQSASQSIQQAQQRATNSIRQATEQVKQSAAAATRSARDAIKQALQSASQPISADSRSASQAMSSANPVVASIQYSASAAIPRASASADSARLARSITQGQSAASIAVLQAGAVIATATGKTIPVDPNDNNVSLVCKLTQGSCRWIFISSGCSSDDRKCFQVATSQTAVASVQVSQSNMNASTSQTVAITATQMAIAIAGSIIASAFITILLYFLIYKHKQRVKKRAEAQAAADPKCTDRVRAFEDVRCFPADMKSSTAHQQASKQGTSSALYERLPCPHSRSFLRLVTTNHQLGTLLNPPSLPPHLEDNSSQPCNPKRLKHPVQRHHAFCGISHREVSRFQNLPSELPRSPPVVERQPSMKGKPLSTEVPEVSEDNKAIGSKDKQSKASVWTDDTNLNDESTVRKVELPTLTLSVPMQLPIINHPVRNTAEWLVEQQKAEPPNLACNSAISQEPPSSQKQAGRLSLVTSISKASGFSGGLPGNPRSSKNKRTCEEFRFCYGREWQSQQVLEVTTLGVGKAL</sequence>
<feature type="compositionally biased region" description="Polar residues" evidence="1">
    <location>
        <begin position="72"/>
        <end position="86"/>
    </location>
</feature>
<dbReference type="EMBL" id="MU253949">
    <property type="protein sequence ID" value="KAG9243813.1"/>
    <property type="molecule type" value="Genomic_DNA"/>
</dbReference>
<keyword evidence="2" id="KW-0472">Membrane</keyword>
<feature type="transmembrane region" description="Helical" evidence="2">
    <location>
        <begin position="252"/>
        <end position="274"/>
    </location>
</feature>
<dbReference type="AlphaFoldDB" id="A0A9P7Z2P9"/>
<protein>
    <submittedName>
        <fullName evidence="3">Uncharacterized protein</fullName>
    </submittedName>
</protein>
<proteinExistence type="predicted"/>
<evidence type="ECO:0000313" key="3">
    <source>
        <dbReference type="EMBL" id="KAG9243813.1"/>
    </source>
</evidence>
<keyword evidence="4" id="KW-1185">Reference proteome</keyword>
<dbReference type="OrthoDB" id="5241722at2759"/>
<reference evidence="3" key="1">
    <citation type="journal article" date="2021" name="IMA Fungus">
        <title>Genomic characterization of three marine fungi, including Emericellopsis atlantica sp. nov. with signatures of a generalist lifestyle and marine biomass degradation.</title>
        <authorList>
            <person name="Hagestad O.C."/>
            <person name="Hou L."/>
            <person name="Andersen J.H."/>
            <person name="Hansen E.H."/>
            <person name="Altermark B."/>
            <person name="Li C."/>
            <person name="Kuhnert E."/>
            <person name="Cox R.J."/>
            <person name="Crous P.W."/>
            <person name="Spatafora J.W."/>
            <person name="Lail K."/>
            <person name="Amirebrahimi M."/>
            <person name="Lipzen A."/>
            <person name="Pangilinan J."/>
            <person name="Andreopoulos W."/>
            <person name="Hayes R.D."/>
            <person name="Ng V."/>
            <person name="Grigoriev I.V."/>
            <person name="Jackson S.A."/>
            <person name="Sutton T.D.S."/>
            <person name="Dobson A.D.W."/>
            <person name="Rama T."/>
        </authorList>
    </citation>
    <scope>NUCLEOTIDE SEQUENCE</scope>
    <source>
        <strain evidence="3">TRa3180A</strain>
    </source>
</reference>
<evidence type="ECO:0000256" key="1">
    <source>
        <dbReference type="SAM" id="MobiDB-lite"/>
    </source>
</evidence>
<name>A0A9P7Z2P9_9HELO</name>
<evidence type="ECO:0000313" key="4">
    <source>
        <dbReference type="Proteomes" id="UP000887226"/>
    </source>
</evidence>